<evidence type="ECO:0000313" key="1">
    <source>
        <dbReference type="EMBL" id="KAG5176929.1"/>
    </source>
</evidence>
<sequence>MDTPPAAAYAANAAAVSDLERLQWDGSCFSTQGIIAYRNAMGTLTRQPQLLTEPQAAVTAAATRRLLQAVSRPDAALRMARKPSQSEPLIVCAALAVADGLLALRSWVAHRSQPTSYPGDAASAAADVAWCALELAARAPLPAPALASQAVLLTAQLFVLAPSRQAEWQRLLHVLQAPVLRAQVLASGGELLPEVVSALVVTCPFAPSDDALLRRTVLAALQLWTPHGSSSSSSSRMYSSWPALCEGMRRAIAHSHERLSAAAGAVLSQMAHVQAGGGSAAAAAAAVAAAGLLQAAQSMARLDAQAEQQQQQQQRAPDAMRATVRTLAAALQRSAAAAATPAAAAPQEPFACGVAAALTLAAPALLRMAQMQLLSVNVDALAAALTNLLVSHGLTTTATDAESPPSPLLWLVPQMFGAAAALATGASAQARLSCARVLSDAAQAIAHLNSITMSEPRSSQVVVLSAAAFDGYIAFLDALTSSQLQAPAGSDAPAQQLQLWTALLELLSCMGGARAGAAYDARTRRQCRATPEDVLLRIAAAAEGQGAGAMREMLGQLPLPQQLFRRDAREHLADRLQPLACQAAPTAGAPAAAAAAAANTGANGAADARLWGGDFAWPYVKLAERWVPLVGHLSHAPLVERVVPLLLACARGASPALGISAATAAAAHSTVWTLVSYPYILQGSPVPADASNRSSGSSSSSSAGGTAAAAPHEARHRLACAYFAEVLRCCGDMGAVAAAVGLVVGGLAQVESDQGVALHCLNALRGAAAELVSGDPKLTGQRTRAHTSLLFQTLKIVPLRLLPLTQRIVAEFLGDVEGVLGPAEGARMGAALFEAIAYQCEPSRRHALCSWYQRLAKARL</sequence>
<proteinExistence type="predicted"/>
<dbReference type="EMBL" id="JAFCMP010000531">
    <property type="protein sequence ID" value="KAG5176929.1"/>
    <property type="molecule type" value="Genomic_DNA"/>
</dbReference>
<organism evidence="1 2">
    <name type="scientific">Tribonema minus</name>
    <dbReference type="NCBI Taxonomy" id="303371"/>
    <lineage>
        <taxon>Eukaryota</taxon>
        <taxon>Sar</taxon>
        <taxon>Stramenopiles</taxon>
        <taxon>Ochrophyta</taxon>
        <taxon>PX clade</taxon>
        <taxon>Xanthophyceae</taxon>
        <taxon>Tribonematales</taxon>
        <taxon>Tribonemataceae</taxon>
        <taxon>Tribonema</taxon>
    </lineage>
</organism>
<gene>
    <name evidence="1" type="ORF">JKP88DRAFT_333971</name>
</gene>
<keyword evidence="2" id="KW-1185">Reference proteome</keyword>
<accession>A0A835YTS5</accession>
<name>A0A835YTS5_9STRA</name>
<reference evidence="1" key="1">
    <citation type="submission" date="2021-02" db="EMBL/GenBank/DDBJ databases">
        <title>First Annotated Genome of the Yellow-green Alga Tribonema minus.</title>
        <authorList>
            <person name="Mahan K.M."/>
        </authorList>
    </citation>
    <scope>NUCLEOTIDE SEQUENCE</scope>
    <source>
        <strain evidence="1">UTEX B ZZ1240</strain>
    </source>
</reference>
<dbReference type="Proteomes" id="UP000664859">
    <property type="component" value="Unassembled WGS sequence"/>
</dbReference>
<protein>
    <submittedName>
        <fullName evidence="1">Uncharacterized protein</fullName>
    </submittedName>
</protein>
<dbReference type="AlphaFoldDB" id="A0A835YTS5"/>
<evidence type="ECO:0000313" key="2">
    <source>
        <dbReference type="Proteomes" id="UP000664859"/>
    </source>
</evidence>
<comment type="caution">
    <text evidence="1">The sequence shown here is derived from an EMBL/GenBank/DDBJ whole genome shotgun (WGS) entry which is preliminary data.</text>
</comment>